<protein>
    <submittedName>
        <fullName evidence="1">Transcription antitermination factor NusB</fullName>
    </submittedName>
</protein>
<dbReference type="Proteomes" id="UP000682782">
    <property type="component" value="Chromosome"/>
</dbReference>
<evidence type="ECO:0000313" key="2">
    <source>
        <dbReference type="Proteomes" id="UP000682782"/>
    </source>
</evidence>
<name>A0AC61MYT0_9FIRM</name>
<sequence length="151" mass="16829">MSRTTARVAAMQMIFEKISGGQGGEDTLKMVYDELREDGLPGVEHIGRKEPDGEDRDYITAALEGVLAHREEIDELIEQNTAKGWSIDRISLVNLTIMRLAVWEILYAEDVPGNVSISEALELTERFSDPEDKAFVNGILGTILREHEAQA</sequence>
<accession>A0AC61MYT0</accession>
<proteinExistence type="predicted"/>
<keyword evidence="2" id="KW-1185">Reference proteome</keyword>
<gene>
    <name evidence="1" type="primary">nusB</name>
    <name evidence="1" type="ORF">JYE49_05980</name>
</gene>
<dbReference type="EMBL" id="CP068393">
    <property type="protein sequence ID" value="QUC68242.1"/>
    <property type="molecule type" value="Genomic_DNA"/>
</dbReference>
<organism evidence="1 2">
    <name type="scientific">Aristaeella hokkaidonensis</name>
    <dbReference type="NCBI Taxonomy" id="3046382"/>
    <lineage>
        <taxon>Bacteria</taxon>
        <taxon>Bacillati</taxon>
        <taxon>Bacillota</taxon>
        <taxon>Clostridia</taxon>
        <taxon>Eubacteriales</taxon>
        <taxon>Aristaeellaceae</taxon>
        <taxon>Aristaeella</taxon>
    </lineage>
</organism>
<reference evidence="1" key="1">
    <citation type="submission" date="2021-01" db="EMBL/GenBank/DDBJ databases">
        <title>Complete genome sequence of Clostridiales bacterium R-7.</title>
        <authorList>
            <person name="Mahoney-Kurpe S.C."/>
            <person name="Palevich N."/>
            <person name="Koike S."/>
            <person name="Moon C.D."/>
            <person name="Attwood G.T."/>
        </authorList>
    </citation>
    <scope>NUCLEOTIDE SEQUENCE</scope>
    <source>
        <strain evidence="1">R-7</strain>
    </source>
</reference>
<evidence type="ECO:0000313" key="1">
    <source>
        <dbReference type="EMBL" id="QUC68242.1"/>
    </source>
</evidence>